<name>A0ABV7VMI1_9PROT</name>
<evidence type="ECO:0000256" key="1">
    <source>
        <dbReference type="SAM" id="SignalP"/>
    </source>
</evidence>
<reference evidence="4" key="1">
    <citation type="journal article" date="2019" name="Int. J. Syst. Evol. Microbiol.">
        <title>The Global Catalogue of Microorganisms (GCM) 10K type strain sequencing project: providing services to taxonomists for standard genome sequencing and annotation.</title>
        <authorList>
            <consortium name="The Broad Institute Genomics Platform"/>
            <consortium name="The Broad Institute Genome Sequencing Center for Infectious Disease"/>
            <person name="Wu L."/>
            <person name="Ma J."/>
        </authorList>
    </citation>
    <scope>NUCLEOTIDE SEQUENCE [LARGE SCALE GENOMIC DNA]</scope>
    <source>
        <strain evidence="4">KCTC 42182</strain>
    </source>
</reference>
<evidence type="ECO:0000313" key="3">
    <source>
        <dbReference type="EMBL" id="MFC3677746.1"/>
    </source>
</evidence>
<organism evidence="3 4">
    <name type="scientific">Ferrovibrio xuzhouensis</name>
    <dbReference type="NCBI Taxonomy" id="1576914"/>
    <lineage>
        <taxon>Bacteria</taxon>
        <taxon>Pseudomonadati</taxon>
        <taxon>Pseudomonadota</taxon>
        <taxon>Alphaproteobacteria</taxon>
        <taxon>Rhodospirillales</taxon>
        <taxon>Rhodospirillaceae</taxon>
        <taxon>Ferrovibrio</taxon>
    </lineage>
</organism>
<dbReference type="InterPro" id="IPR032033">
    <property type="entry name" value="Cytochrome_P460"/>
</dbReference>
<protein>
    <submittedName>
        <fullName evidence="3">Cytochrome P460 family protein</fullName>
    </submittedName>
</protein>
<dbReference type="RefSeq" id="WP_379729337.1">
    <property type="nucleotide sequence ID" value="NZ_JBHRYJ010000005.1"/>
</dbReference>
<evidence type="ECO:0000259" key="2">
    <source>
        <dbReference type="Pfam" id="PF16694"/>
    </source>
</evidence>
<keyword evidence="4" id="KW-1185">Reference proteome</keyword>
<dbReference type="Proteomes" id="UP001595711">
    <property type="component" value="Unassembled WGS sequence"/>
</dbReference>
<dbReference type="EMBL" id="JBHRYJ010000005">
    <property type="protein sequence ID" value="MFC3677746.1"/>
    <property type="molecule type" value="Genomic_DNA"/>
</dbReference>
<comment type="caution">
    <text evidence="3">The sequence shown here is derived from an EMBL/GenBank/DDBJ whole genome shotgun (WGS) entry which is preliminary data.</text>
</comment>
<feature type="signal peptide" evidence="1">
    <location>
        <begin position="1"/>
        <end position="21"/>
    </location>
</feature>
<dbReference type="CDD" id="cd20753">
    <property type="entry name" value="cyt_P460_Mc-like"/>
    <property type="match status" value="1"/>
</dbReference>
<gene>
    <name evidence="3" type="ORF">ACFOOQ_19495</name>
</gene>
<dbReference type="Gene3D" id="3.50.70.20">
    <property type="entry name" value="Cytochrome P460"/>
    <property type="match status" value="1"/>
</dbReference>
<accession>A0ABV7VMI1</accession>
<dbReference type="Pfam" id="PF16694">
    <property type="entry name" value="Cytochrome_P460"/>
    <property type="match status" value="1"/>
</dbReference>
<evidence type="ECO:0000313" key="4">
    <source>
        <dbReference type="Proteomes" id="UP001595711"/>
    </source>
</evidence>
<feature type="chain" id="PRO_5045966446" evidence="1">
    <location>
        <begin position="22"/>
        <end position="174"/>
    </location>
</feature>
<proteinExistence type="predicted"/>
<feature type="domain" description="Cytochrome P460" evidence="2">
    <location>
        <begin position="48"/>
        <end position="170"/>
    </location>
</feature>
<sequence length="174" mass="18749">MQKALNYLAAMLVVGASAGLAVTLLPTGSNGQVANDGNLSPIYGVSIPDGYRQWQLVSVAHEPGFDELRAVLGNPTAMDAYERDALPFPDGTTLVKLAWKHEMSVDFPAAYVAGMPTTVQVMVKDTKKYASTGGWGFGKFIDGKPAGVEEHEACFACHEAHVKNHDFVFTRFSK</sequence>
<dbReference type="InterPro" id="IPR038142">
    <property type="entry name" value="Cytochrome_P460_sp"/>
</dbReference>
<keyword evidence="1" id="KW-0732">Signal</keyword>